<evidence type="ECO:0000256" key="1">
    <source>
        <dbReference type="SAM" id="MobiDB-lite"/>
    </source>
</evidence>
<dbReference type="RefSeq" id="XP_053019761.1">
    <property type="nucleotide sequence ID" value="XM_053168564.1"/>
</dbReference>
<organism evidence="2 3">
    <name type="scientific">Puccinia triticina</name>
    <dbReference type="NCBI Taxonomy" id="208348"/>
    <lineage>
        <taxon>Eukaryota</taxon>
        <taxon>Fungi</taxon>
        <taxon>Dikarya</taxon>
        <taxon>Basidiomycota</taxon>
        <taxon>Pucciniomycotina</taxon>
        <taxon>Pucciniomycetes</taxon>
        <taxon>Pucciniales</taxon>
        <taxon>Pucciniaceae</taxon>
        <taxon>Puccinia</taxon>
    </lineage>
</organism>
<sequence length="113" mass="12570">MSNPIPSRNKYHLDILSPLALSQCWPTKLPLSKRMTRPPLPLSTATYVEYTPNTKGDNGTLGTVITNPLNIHRTYSSVLDQETDDLLLRNGSCTMEKEQGEQKSGGEEAVLHF</sequence>
<accession>A0ABY7CJA5</accession>
<feature type="compositionally biased region" description="Basic and acidic residues" evidence="1">
    <location>
        <begin position="95"/>
        <end position="113"/>
    </location>
</feature>
<proteinExistence type="predicted"/>
<dbReference type="Proteomes" id="UP001164743">
    <property type="component" value="Chromosome 4A"/>
</dbReference>
<evidence type="ECO:0000313" key="3">
    <source>
        <dbReference type="Proteomes" id="UP001164743"/>
    </source>
</evidence>
<gene>
    <name evidence="2" type="ORF">PtA15_4A658</name>
</gene>
<protein>
    <submittedName>
        <fullName evidence="2">Uncharacterized protein</fullName>
    </submittedName>
</protein>
<reference evidence="2" key="1">
    <citation type="submission" date="2022-10" db="EMBL/GenBank/DDBJ databases">
        <title>Puccinia triticina Genome sequencing and assembly.</title>
        <authorList>
            <person name="Li C."/>
        </authorList>
    </citation>
    <scope>NUCLEOTIDE SEQUENCE</scope>
    <source>
        <strain evidence="2">Pt15</strain>
    </source>
</reference>
<dbReference type="EMBL" id="CP110424">
    <property type="protein sequence ID" value="WAQ84206.1"/>
    <property type="molecule type" value="Genomic_DNA"/>
</dbReference>
<name>A0ABY7CJA5_9BASI</name>
<keyword evidence="3" id="KW-1185">Reference proteome</keyword>
<dbReference type="GeneID" id="77809459"/>
<feature type="region of interest" description="Disordered" evidence="1">
    <location>
        <begin position="94"/>
        <end position="113"/>
    </location>
</feature>
<evidence type="ECO:0000313" key="2">
    <source>
        <dbReference type="EMBL" id="WAQ84206.1"/>
    </source>
</evidence>